<dbReference type="PANTHER" id="PTHR10030:SF37">
    <property type="entry name" value="ALPHA-L-FUCOSIDASE-RELATED"/>
    <property type="match status" value="1"/>
</dbReference>
<dbReference type="SMR" id="A0A1G4G8V0"/>
<keyword evidence="5 8" id="KW-0326">Glycosidase</keyword>
<dbReference type="InterPro" id="IPR057739">
    <property type="entry name" value="Glyco_hydro_29_N"/>
</dbReference>
<dbReference type="RefSeq" id="WP_071137318.1">
    <property type="nucleotide sequence ID" value="NZ_LT608328.1"/>
</dbReference>
<feature type="signal peptide" evidence="6">
    <location>
        <begin position="1"/>
        <end position="22"/>
    </location>
</feature>
<evidence type="ECO:0000256" key="4">
    <source>
        <dbReference type="ARBA" id="ARBA00022801"/>
    </source>
</evidence>
<dbReference type="EMBL" id="LT608328">
    <property type="protein sequence ID" value="SCM58935.1"/>
    <property type="molecule type" value="Genomic_DNA"/>
</dbReference>
<evidence type="ECO:0000259" key="7">
    <source>
        <dbReference type="PROSITE" id="PS50022"/>
    </source>
</evidence>
<dbReference type="PANTHER" id="PTHR10030">
    <property type="entry name" value="ALPHA-L-FUCOSIDASE"/>
    <property type="match status" value="1"/>
</dbReference>
<evidence type="ECO:0000256" key="3">
    <source>
        <dbReference type="ARBA" id="ARBA00022729"/>
    </source>
</evidence>
<name>A0A1G4G8V0_9BACT</name>
<dbReference type="GO" id="GO:0016139">
    <property type="term" value="P:glycoside catabolic process"/>
    <property type="evidence" value="ECO:0007669"/>
    <property type="project" value="TreeGrafter"/>
</dbReference>
<dbReference type="InterPro" id="IPR000421">
    <property type="entry name" value="FA58C"/>
</dbReference>
<dbReference type="Gene3D" id="2.60.120.260">
    <property type="entry name" value="Galactose-binding domain-like"/>
    <property type="match status" value="2"/>
</dbReference>
<dbReference type="PROSITE" id="PS50022">
    <property type="entry name" value="FA58C_3"/>
    <property type="match status" value="1"/>
</dbReference>
<dbReference type="SUPFAM" id="SSF49785">
    <property type="entry name" value="Galactose-binding domain-like"/>
    <property type="match status" value="1"/>
</dbReference>
<dbReference type="GO" id="GO:0006004">
    <property type="term" value="P:fucose metabolic process"/>
    <property type="evidence" value="ECO:0007669"/>
    <property type="project" value="TreeGrafter"/>
</dbReference>
<dbReference type="Pfam" id="PF01120">
    <property type="entry name" value="Alpha_L_fucos"/>
    <property type="match status" value="1"/>
</dbReference>
<dbReference type="PROSITE" id="PS51257">
    <property type="entry name" value="PROKAR_LIPOPROTEIN"/>
    <property type="match status" value="1"/>
</dbReference>
<dbReference type="Proteomes" id="UP000178485">
    <property type="component" value="Chromosome i"/>
</dbReference>
<evidence type="ECO:0000256" key="5">
    <source>
        <dbReference type="ARBA" id="ARBA00023295"/>
    </source>
</evidence>
<keyword evidence="4 8" id="KW-0378">Hydrolase</keyword>
<dbReference type="GO" id="GO:0005764">
    <property type="term" value="C:lysosome"/>
    <property type="evidence" value="ECO:0007669"/>
    <property type="project" value="TreeGrafter"/>
</dbReference>
<dbReference type="SUPFAM" id="SSF51445">
    <property type="entry name" value="(Trans)glycosidases"/>
    <property type="match status" value="1"/>
</dbReference>
<dbReference type="InterPro" id="IPR000933">
    <property type="entry name" value="Glyco_hydro_29"/>
</dbReference>
<feature type="domain" description="F5/8 type C" evidence="7">
    <location>
        <begin position="451"/>
        <end position="596"/>
    </location>
</feature>
<evidence type="ECO:0000313" key="8">
    <source>
        <dbReference type="EMBL" id="SCM58935.1"/>
    </source>
</evidence>
<dbReference type="AlphaFoldDB" id="A0A1G4G8V0"/>
<organism evidence="8 9">
    <name type="scientific">Petrimonas mucosa</name>
    <dbReference type="NCBI Taxonomy" id="1642646"/>
    <lineage>
        <taxon>Bacteria</taxon>
        <taxon>Pseudomonadati</taxon>
        <taxon>Bacteroidota</taxon>
        <taxon>Bacteroidia</taxon>
        <taxon>Bacteroidales</taxon>
        <taxon>Dysgonomonadaceae</taxon>
        <taxon>Petrimonas</taxon>
    </lineage>
</organism>
<sequence>MKKRVFAASLVAILFCSCLSQHKNYFVKEVAFQDDITVEERLKLAARLVPTDQQYAWQQLELTAFIHFGMNTFTDREWGDGQEDPALFNPTEFDAEQWVVSLQEAGFKMIILTAKHHDGFCLWPTSTTTHSIRSSGWKGGNGDIVGEVKDACDKHGMKFGVYLSPWDRNAESYGDSPRYNAFFVEQLKELLTNYGEIHEVWFDGANGEGPNGKRQIYDWARFYHVIDSLQPKAVKAIMGNDIRWVGNESGLGRETEWSVTPLNPDINEAITEENKRLEINPMSSDLGSRDLIAKARKLYWYPSEVDVSIRPGWFYHQEQDHQVKTLQQLVDIYYQSVGMNSVLLLNVPPDKRGLLHEADVARLKEFGKYIRNTFEKNRIKKGDLVWTAKNGEQREFASTGDTINTVMLQEEIRKGQRVERFKVEGLIGNEWRTLAEGTTIGYKRLVKFDDCAPSRLRITIADTRDKAHILAVGAYLAPQIREQSDDLKLSDLSKEKWSIKEQHPLVVDMGDNHSINGFTYNPYEEEEAVFNYIFSVSGDGKSWTELKRGEFGNIKNNPVPQFVRFDKNVSARLFRFEAIIGTEGGKPNTSIDQVGILIP</sequence>
<evidence type="ECO:0000256" key="1">
    <source>
        <dbReference type="ARBA" id="ARBA00007951"/>
    </source>
</evidence>
<dbReference type="STRING" id="1642646.ING2E5A_2121"/>
<dbReference type="GO" id="GO:0004560">
    <property type="term" value="F:alpha-L-fucosidase activity"/>
    <property type="evidence" value="ECO:0007669"/>
    <property type="project" value="UniProtKB-EC"/>
</dbReference>
<dbReference type="FunFam" id="3.20.20.80:FF:000052">
    <property type="entry name" value="Putative alpha-L-fucosidase 1"/>
    <property type="match status" value="1"/>
</dbReference>
<comment type="similarity">
    <text evidence="1">Belongs to the glycosyl hydrolase 29 family.</text>
</comment>
<keyword evidence="3 6" id="KW-0732">Signal</keyword>
<dbReference type="Pfam" id="PF00754">
    <property type="entry name" value="F5_F8_type_C"/>
    <property type="match status" value="1"/>
</dbReference>
<dbReference type="InterPro" id="IPR008979">
    <property type="entry name" value="Galactose-bd-like_sf"/>
</dbReference>
<accession>A0A1G4G8V0</accession>
<dbReference type="InterPro" id="IPR017853">
    <property type="entry name" value="GH"/>
</dbReference>
<evidence type="ECO:0000313" key="9">
    <source>
        <dbReference type="Proteomes" id="UP000178485"/>
    </source>
</evidence>
<feature type="chain" id="PRO_5009603959" description="alpha-L-fucosidase" evidence="6">
    <location>
        <begin position="23"/>
        <end position="599"/>
    </location>
</feature>
<evidence type="ECO:0000256" key="6">
    <source>
        <dbReference type="SAM" id="SignalP"/>
    </source>
</evidence>
<dbReference type="KEGG" id="pmuc:ING2E5A_2121"/>
<proteinExistence type="inferred from homology"/>
<keyword evidence="9" id="KW-1185">Reference proteome</keyword>
<reference evidence="8 9" key="1">
    <citation type="submission" date="2016-08" db="EMBL/GenBank/DDBJ databases">
        <authorList>
            <person name="Seilhamer J.J."/>
        </authorList>
    </citation>
    <scope>NUCLEOTIDE SEQUENCE [LARGE SCALE GENOMIC DNA]</scope>
    <source>
        <strain evidence="8">ING2-E5A</strain>
    </source>
</reference>
<evidence type="ECO:0000256" key="2">
    <source>
        <dbReference type="ARBA" id="ARBA00012662"/>
    </source>
</evidence>
<dbReference type="Gene3D" id="3.20.20.80">
    <property type="entry name" value="Glycosidases"/>
    <property type="match status" value="1"/>
</dbReference>
<protein>
    <recommendedName>
        <fullName evidence="2">alpha-L-fucosidase</fullName>
        <ecNumber evidence="2">3.2.1.51</ecNumber>
    </recommendedName>
</protein>
<gene>
    <name evidence="8" type="ORF">ING2E5A_2121</name>
</gene>
<dbReference type="EC" id="3.2.1.51" evidence="2"/>
<dbReference type="SMART" id="SM00812">
    <property type="entry name" value="Alpha_L_fucos"/>
    <property type="match status" value="1"/>
</dbReference>